<sequence>MSGFFLQSRDFDDYLHVTELSNIVDIPVAVILGEGEKEQWHRKACLPVGHLASRGFDYLLGRHIRGHSPDNGFQFHFLTQLASVRFQLLFVYEAPDGVVGLRGLRENAKAFAYDVSHELFTCHDLQLLKKCSGVIYVVDRYWWGLAEFWGSRVRGGIGW</sequence>
<proteinExistence type="predicted"/>
<accession>A0A8X6MK60</accession>
<organism evidence="1 2">
    <name type="scientific">Trichonephila inaurata madagascariensis</name>
    <dbReference type="NCBI Taxonomy" id="2747483"/>
    <lineage>
        <taxon>Eukaryota</taxon>
        <taxon>Metazoa</taxon>
        <taxon>Ecdysozoa</taxon>
        <taxon>Arthropoda</taxon>
        <taxon>Chelicerata</taxon>
        <taxon>Arachnida</taxon>
        <taxon>Araneae</taxon>
        <taxon>Araneomorphae</taxon>
        <taxon>Entelegynae</taxon>
        <taxon>Araneoidea</taxon>
        <taxon>Nephilidae</taxon>
        <taxon>Trichonephila</taxon>
        <taxon>Trichonephila inaurata</taxon>
    </lineage>
</organism>
<keyword evidence="2" id="KW-1185">Reference proteome</keyword>
<comment type="caution">
    <text evidence="1">The sequence shown here is derived from an EMBL/GenBank/DDBJ whole genome shotgun (WGS) entry which is preliminary data.</text>
</comment>
<evidence type="ECO:0000313" key="2">
    <source>
        <dbReference type="Proteomes" id="UP000886998"/>
    </source>
</evidence>
<dbReference type="EMBL" id="BMAV01027940">
    <property type="protein sequence ID" value="GFS63675.1"/>
    <property type="molecule type" value="Genomic_DNA"/>
</dbReference>
<protein>
    <submittedName>
        <fullName evidence="1">Uncharacterized protein</fullName>
    </submittedName>
</protein>
<reference evidence="1" key="1">
    <citation type="submission" date="2020-08" db="EMBL/GenBank/DDBJ databases">
        <title>Multicomponent nature underlies the extraordinary mechanical properties of spider dragline silk.</title>
        <authorList>
            <person name="Kono N."/>
            <person name="Nakamura H."/>
            <person name="Mori M."/>
            <person name="Yoshida Y."/>
            <person name="Ohtoshi R."/>
            <person name="Malay A.D."/>
            <person name="Moran D.A.P."/>
            <person name="Tomita M."/>
            <person name="Numata K."/>
            <person name="Arakawa K."/>
        </authorList>
    </citation>
    <scope>NUCLEOTIDE SEQUENCE</scope>
</reference>
<evidence type="ECO:0000313" key="1">
    <source>
        <dbReference type="EMBL" id="GFS63675.1"/>
    </source>
</evidence>
<dbReference type="AlphaFoldDB" id="A0A8X6MK60"/>
<name>A0A8X6MK60_9ARAC</name>
<dbReference type="Proteomes" id="UP000886998">
    <property type="component" value="Unassembled WGS sequence"/>
</dbReference>
<gene>
    <name evidence="1" type="ORF">TNIN_369821</name>
</gene>